<evidence type="ECO:0000313" key="4">
    <source>
        <dbReference type="Proteomes" id="UP001056035"/>
    </source>
</evidence>
<keyword evidence="2" id="KW-0732">Signal</keyword>
<feature type="region of interest" description="Disordered" evidence="1">
    <location>
        <begin position="224"/>
        <end position="289"/>
    </location>
</feature>
<reference evidence="3 4" key="1">
    <citation type="submission" date="2022-06" db="EMBL/GenBank/DDBJ databases">
        <title>Paraconexibacter antarcticus.</title>
        <authorList>
            <person name="Kim C.S."/>
        </authorList>
    </citation>
    <scope>NUCLEOTIDE SEQUENCE [LARGE SCALE GENOMIC DNA]</scope>
    <source>
        <strain evidence="3 4">02-257</strain>
    </source>
</reference>
<sequence>MRKTLITAATALVATSALAGTASAATVKGIVVHTSRHAHSFVVAGPAGRLTAVHTTRHLKAGRGVTVHGRTLANGTFGASSVRLGSRLTRARVHGVVTFADRAHRQFVVSARGVSLVVTAARHRASAASDPVPPVGTTVTATTTIDDQGDLQAQKVQEDGQDTGTTDLEGQVLAVDPVARTLSLSADDDGEITGAAITVDLPATFDITQYHVGDELELVVTPNGDGTYTAVGDSQDGNAQQADDQGDDQGDNGDNGEDGSGSRTGAAPGVARPSGDASQGSGSDGGGDD</sequence>
<evidence type="ECO:0000256" key="1">
    <source>
        <dbReference type="SAM" id="MobiDB-lite"/>
    </source>
</evidence>
<evidence type="ECO:0000313" key="3">
    <source>
        <dbReference type="EMBL" id="UTI66332.1"/>
    </source>
</evidence>
<accession>A0ABY5DZL2</accession>
<keyword evidence="4" id="KW-1185">Reference proteome</keyword>
<evidence type="ECO:0008006" key="5">
    <source>
        <dbReference type="Google" id="ProtNLM"/>
    </source>
</evidence>
<dbReference type="EMBL" id="CP098502">
    <property type="protein sequence ID" value="UTI66332.1"/>
    <property type="molecule type" value="Genomic_DNA"/>
</dbReference>
<proteinExistence type="predicted"/>
<organism evidence="3 4">
    <name type="scientific">Paraconexibacter antarcticus</name>
    <dbReference type="NCBI Taxonomy" id="2949664"/>
    <lineage>
        <taxon>Bacteria</taxon>
        <taxon>Bacillati</taxon>
        <taxon>Actinomycetota</taxon>
        <taxon>Thermoleophilia</taxon>
        <taxon>Solirubrobacterales</taxon>
        <taxon>Paraconexibacteraceae</taxon>
        <taxon>Paraconexibacter</taxon>
    </lineage>
</organism>
<dbReference type="Proteomes" id="UP001056035">
    <property type="component" value="Chromosome"/>
</dbReference>
<dbReference type="RefSeq" id="WP_254573003.1">
    <property type="nucleotide sequence ID" value="NZ_CP098502.1"/>
</dbReference>
<protein>
    <recommendedName>
        <fullName evidence="5">DUF5666 domain-containing protein</fullName>
    </recommendedName>
</protein>
<feature type="compositionally biased region" description="Low complexity" evidence="1">
    <location>
        <begin position="232"/>
        <end position="243"/>
    </location>
</feature>
<feature type="chain" id="PRO_5045543236" description="DUF5666 domain-containing protein" evidence="2">
    <location>
        <begin position="20"/>
        <end position="289"/>
    </location>
</feature>
<feature type="signal peptide" evidence="2">
    <location>
        <begin position="1"/>
        <end position="19"/>
    </location>
</feature>
<evidence type="ECO:0000256" key="2">
    <source>
        <dbReference type="SAM" id="SignalP"/>
    </source>
</evidence>
<name>A0ABY5DZL2_9ACTN</name>
<gene>
    <name evidence="3" type="ORF">NBH00_09010</name>
</gene>
<feature type="compositionally biased region" description="Acidic residues" evidence="1">
    <location>
        <begin position="244"/>
        <end position="257"/>
    </location>
</feature>